<comment type="similarity">
    <text evidence="1">Belongs to the universal stress protein A family.</text>
</comment>
<organism evidence="3 4">
    <name type="scientific">Mangrovibacterium diazotrophicum</name>
    <dbReference type="NCBI Taxonomy" id="1261403"/>
    <lineage>
        <taxon>Bacteria</taxon>
        <taxon>Pseudomonadati</taxon>
        <taxon>Bacteroidota</taxon>
        <taxon>Bacteroidia</taxon>
        <taxon>Marinilabiliales</taxon>
        <taxon>Prolixibacteraceae</taxon>
        <taxon>Mangrovibacterium</taxon>
    </lineage>
</organism>
<accession>A0A419W6M4</accession>
<dbReference type="OrthoDB" id="9788959at2"/>
<keyword evidence="4" id="KW-1185">Reference proteome</keyword>
<dbReference type="Gene3D" id="3.40.50.12370">
    <property type="match status" value="1"/>
</dbReference>
<name>A0A419W6M4_9BACT</name>
<sequence>MKKILVFAYPFNQIERIVDYSVRFARDLGLPLEFVHVVEEPVIPADPMTSNFNTGGITADTVPNDFVENRSRVLQKVLSIKNASMEIPVSYSFKVVPGSVQILAADISSRNDIEMVLVPNLPDQDSNQPSIDLIEGTDHPVYAFPLESEYHPIRKIVYASDYNEKDMEVVKHLSNIARKVVASITVFHVNKDDKYEAHLKNDGFREQLEQNPALRGIEVTETKSEKIVRGIKDFSKRNYADLVVLLKENKNFIREFFGKSTTKDLVKDSPIPVLIYHES</sequence>
<feature type="domain" description="UspA" evidence="2">
    <location>
        <begin position="153"/>
        <end position="277"/>
    </location>
</feature>
<dbReference type="Proteomes" id="UP000283387">
    <property type="component" value="Unassembled WGS sequence"/>
</dbReference>
<dbReference type="CDD" id="cd00293">
    <property type="entry name" value="USP-like"/>
    <property type="match status" value="1"/>
</dbReference>
<dbReference type="InterPro" id="IPR006016">
    <property type="entry name" value="UspA"/>
</dbReference>
<dbReference type="SUPFAM" id="SSF52402">
    <property type="entry name" value="Adenine nucleotide alpha hydrolases-like"/>
    <property type="match status" value="2"/>
</dbReference>
<comment type="caution">
    <text evidence="3">The sequence shown here is derived from an EMBL/GenBank/DDBJ whole genome shotgun (WGS) entry which is preliminary data.</text>
</comment>
<evidence type="ECO:0000256" key="1">
    <source>
        <dbReference type="ARBA" id="ARBA00008791"/>
    </source>
</evidence>
<dbReference type="PANTHER" id="PTHR46268:SF6">
    <property type="entry name" value="UNIVERSAL STRESS PROTEIN UP12"/>
    <property type="match status" value="1"/>
</dbReference>
<dbReference type="RefSeq" id="WP_120272455.1">
    <property type="nucleotide sequence ID" value="NZ_RAPN01000001.1"/>
</dbReference>
<reference evidence="3 4" key="1">
    <citation type="submission" date="2018-09" db="EMBL/GenBank/DDBJ databases">
        <title>Genomic Encyclopedia of Archaeal and Bacterial Type Strains, Phase II (KMG-II): from individual species to whole genera.</title>
        <authorList>
            <person name="Goeker M."/>
        </authorList>
    </citation>
    <scope>NUCLEOTIDE SEQUENCE [LARGE SCALE GENOMIC DNA]</scope>
    <source>
        <strain evidence="3 4">DSM 27148</strain>
    </source>
</reference>
<evidence type="ECO:0000313" key="4">
    <source>
        <dbReference type="Proteomes" id="UP000283387"/>
    </source>
</evidence>
<dbReference type="AlphaFoldDB" id="A0A419W6M4"/>
<dbReference type="Pfam" id="PF00582">
    <property type="entry name" value="Usp"/>
    <property type="match status" value="1"/>
</dbReference>
<dbReference type="PANTHER" id="PTHR46268">
    <property type="entry name" value="STRESS RESPONSE PROTEIN NHAX"/>
    <property type="match status" value="1"/>
</dbReference>
<proteinExistence type="inferred from homology"/>
<evidence type="ECO:0000259" key="2">
    <source>
        <dbReference type="Pfam" id="PF00582"/>
    </source>
</evidence>
<evidence type="ECO:0000313" key="3">
    <source>
        <dbReference type="EMBL" id="RKD91121.1"/>
    </source>
</evidence>
<gene>
    <name evidence="3" type="ORF">BC643_1470</name>
</gene>
<protein>
    <submittedName>
        <fullName evidence="3">Nucleotide-binding universal stress UspA family protein</fullName>
    </submittedName>
</protein>
<dbReference type="EMBL" id="RAPN01000001">
    <property type="protein sequence ID" value="RKD91121.1"/>
    <property type="molecule type" value="Genomic_DNA"/>
</dbReference>